<gene>
    <name evidence="1" type="ORF">AOQ71_07125</name>
</gene>
<comment type="caution">
    <text evidence="1">The sequence shown here is derived from an EMBL/GenBank/DDBJ whole genome shotgun (WGS) entry which is preliminary data.</text>
</comment>
<sequence length="405" mass="44504">MRISIEADRRSVTSAFDWIGGLIGSPLDKRISAIRQQEDTNPLLAQHFRAQYSLEFALADARKYRKNTGRLPKGGEFDALYSFLVSAYRIHQALPQQAISAFGGQLAKAANDANGLRPFAYELAIATHLMDKGWDVELTDYGGLAQFDFLARRDDVEIEIECKAASNDRGRKIHQQEVNRLADLLLGTTERLAETPGCHLIRVTVPDRLGSSNEELNGIAALVANAAKQRSSSADALANVDYIPNDITSWPEPTKDVGSRLFFEQQFGLVNCHLLFHGCVGASIVAVAITSAKPDNVVKYIAREAKDAADQCSGTRPALIALNLVDQIPSDELEEMLRTPGGIHRIAAAVFESDKRTHVDSIAFTLPQRVQTYNGATSMSGRLVRLDNPEPKFECPAIKDIFRSP</sequence>
<protein>
    <submittedName>
        <fullName evidence="1">Uncharacterized protein</fullName>
    </submittedName>
</protein>
<dbReference type="EMBL" id="LJYG01000032">
    <property type="protein sequence ID" value="KRQ15905.1"/>
    <property type="molecule type" value="Genomic_DNA"/>
</dbReference>
<dbReference type="SUPFAM" id="SSF52980">
    <property type="entry name" value="Restriction endonuclease-like"/>
    <property type="match status" value="1"/>
</dbReference>
<dbReference type="Proteomes" id="UP000051936">
    <property type="component" value="Unassembled WGS sequence"/>
</dbReference>
<dbReference type="RefSeq" id="WP_057743687.1">
    <property type="nucleotide sequence ID" value="NZ_LJYG01000032.1"/>
</dbReference>
<name>A0A0R3E137_9BRAD</name>
<dbReference type="InterPro" id="IPR011335">
    <property type="entry name" value="Restrct_endonuc-II-like"/>
</dbReference>
<dbReference type="OrthoDB" id="7239790at2"/>
<keyword evidence="2" id="KW-1185">Reference proteome</keyword>
<evidence type="ECO:0000313" key="2">
    <source>
        <dbReference type="Proteomes" id="UP000051936"/>
    </source>
</evidence>
<evidence type="ECO:0000313" key="1">
    <source>
        <dbReference type="EMBL" id="KRQ15905.1"/>
    </source>
</evidence>
<dbReference type="AlphaFoldDB" id="A0A0R3E137"/>
<accession>A0A0R3E137</accession>
<proteinExistence type="predicted"/>
<organism evidence="1 2">
    <name type="scientific">Bradyrhizobium manausense</name>
    <dbReference type="NCBI Taxonomy" id="989370"/>
    <lineage>
        <taxon>Bacteria</taxon>
        <taxon>Pseudomonadati</taxon>
        <taxon>Pseudomonadota</taxon>
        <taxon>Alphaproteobacteria</taxon>
        <taxon>Hyphomicrobiales</taxon>
        <taxon>Nitrobacteraceae</taxon>
        <taxon>Bradyrhizobium</taxon>
    </lineage>
</organism>
<reference evidence="1 2" key="1">
    <citation type="submission" date="2015-09" db="EMBL/GenBank/DDBJ databases">
        <title>Draft Genome Sequence of Bradyrhizobium manausense Strain BR 3351T, a Novel Symbiotic Nitrogen-Fixing Alphaproteobacterium Isolated from Brazilian Amazon Rain Forest.</title>
        <authorList>
            <person name="De Araujo J.L."/>
            <person name="Zilli J.E."/>
        </authorList>
    </citation>
    <scope>NUCLEOTIDE SEQUENCE [LARGE SCALE GENOMIC DNA]</scope>
    <source>
        <strain evidence="1 2">BR3351</strain>
    </source>
</reference>